<evidence type="ECO:0000256" key="3">
    <source>
        <dbReference type="SAM" id="MobiDB-lite"/>
    </source>
</evidence>
<evidence type="ECO:0000313" key="6">
    <source>
        <dbReference type="Proteomes" id="UP001150062"/>
    </source>
</evidence>
<keyword evidence="6" id="KW-1185">Reference proteome</keyword>
<keyword evidence="4" id="KW-1133">Transmembrane helix</keyword>
<evidence type="ECO:0000256" key="2">
    <source>
        <dbReference type="ARBA" id="ARBA00022737"/>
    </source>
</evidence>
<feature type="region of interest" description="Disordered" evidence="3">
    <location>
        <begin position="24"/>
        <end position="43"/>
    </location>
</feature>
<feature type="transmembrane region" description="Helical" evidence="4">
    <location>
        <begin position="1609"/>
        <end position="1628"/>
    </location>
</feature>
<dbReference type="SUPFAM" id="SSF52047">
    <property type="entry name" value="RNI-like"/>
    <property type="match status" value="1"/>
</dbReference>
<feature type="transmembrane region" description="Helical" evidence="4">
    <location>
        <begin position="1476"/>
        <end position="1496"/>
    </location>
</feature>
<name>A0ABQ8Y1B1_9EUKA</name>
<dbReference type="InterPro" id="IPR003591">
    <property type="entry name" value="Leu-rich_rpt_typical-subtyp"/>
</dbReference>
<dbReference type="Pfam" id="PF13855">
    <property type="entry name" value="LRR_8"/>
    <property type="match status" value="2"/>
</dbReference>
<dbReference type="SMART" id="SM00365">
    <property type="entry name" value="LRR_SD22"/>
    <property type="match status" value="7"/>
</dbReference>
<dbReference type="Gene3D" id="3.80.10.10">
    <property type="entry name" value="Ribonuclease Inhibitor"/>
    <property type="match status" value="8"/>
</dbReference>
<gene>
    <name evidence="5" type="ORF">M0813_25871</name>
</gene>
<dbReference type="Proteomes" id="UP001150062">
    <property type="component" value="Unassembled WGS sequence"/>
</dbReference>
<feature type="transmembrane region" description="Helical" evidence="4">
    <location>
        <begin position="1878"/>
        <end position="1899"/>
    </location>
</feature>
<organism evidence="5 6">
    <name type="scientific">Anaeramoeba flamelloides</name>
    <dbReference type="NCBI Taxonomy" id="1746091"/>
    <lineage>
        <taxon>Eukaryota</taxon>
        <taxon>Metamonada</taxon>
        <taxon>Anaeramoebidae</taxon>
        <taxon>Anaeramoeba</taxon>
    </lineage>
</organism>
<feature type="transmembrane region" description="Helical" evidence="4">
    <location>
        <begin position="1649"/>
        <end position="1670"/>
    </location>
</feature>
<dbReference type="InterPro" id="IPR032675">
    <property type="entry name" value="LRR_dom_sf"/>
</dbReference>
<sequence>MSRQGFTSAINDFLLVDRTQTIRKKKKKKETKPENNELTFEKNKNSLDYSDKQYSTKIPFSFPIKDINSDLILPNVVAVLPDFIQQLVDPPSGPFLEGFDRDKYQKERKKPFINFVPHIFSRKISPLRFPNQIPNSQQIRNPNLLKKASTHKTAMIAFSNLKLTTKQRSVLVYRISKFKLIEILILKNCGINDVSKFSFPRLRICNMSGNKLRKIKPLILFLKRCPALEILDFSKTPIAKRKLLRPLILANCPRITFINNKEVEIQERIQAIETHGNKKMIKQVGKIRWDLTMCSISEIRTMPRWNPQNVVNLILPKLNLTEFHVGSLRSLQLLDLGHNKIRKLEGTGLERCGKLLELNLHNNRIESISQVLNVVPYCPSLQRLDIENNDNLIDYRLKVIYTCRYLRGTNRQPGLTSLDGAPVDMVEYILSLQRIGKQSKKTIESKKWILSQINYFGHYQITKIPGFLKKVTIGNFSNRELKTVNVKSYRNLVVLKLRNNNLKTVEGLNRLKALQLLDLSKNKHLNLDNILNQLVKLKTLLSVSFANDLEISKKGRLLNKNTNTNENGNDNNSNESSKTKTEKLTVFNSGYRIKVISKLFINNIYLNAIDLRPIEYHERCEGVKKISEETEILTGRQVEKYKFHLAVQTCNIPVEHRMTHYTQVKPGNHYDPMQIKKLINLKGLNLTERGLNFSIFQNLEELNLSNNKITDLFKLGLENLKNLKIVDLSYNQINNKIDRIASWIDQMHSLEVLCLRGNPCLKDKTNRRLLIGSIKSMREITSRLRVLDTEITISERVEGWKAQGATEEQCNDLRFKATLYIRLPKDLLSKPRRVKKLNLSNAELSQIDISEFKNLKRLNLQNNKIKSIHDIIGIEKLTQLKVLDLRKNLISDESSVVELVKQLPNLVSIGLNKNQFNIQSQKKKKNKNQKMKLIYRQDFLNLLTFLINPVVPLKQLDGDSITLEELSIVIKRQLSDKEWKKFDFEKYKFQINLNRRLPVNKKKEKFKEINLENCQLTTIQLSPYINLVKLSLRNNTLTDKNISADDFKSLKKLIGLDFRDNKIKKLQTFSEIVNALPKLKYFFIEGNPCYTSDKEQNRIKFISSTESIMKPGSKLEYFNGKPIELKTVCNAITTLRKQKKKNIAKLSLELEDTRLSLIIEKLEIDPNIKSIKLRNFDLQIIQRVSIFSNIIELNLSNNSITTLEGQGLENLNKLRSLNICNNEITSYSNLINSLVEFRFVKYLYIQNATATSELQNPNSYYADVCKILRGLSHVDNKSNPNPLESQHLEVLQELEKITNGVAGNPHKITEMDLSGNDFPKELFDPVIRLLAQLPVTDLRMNNNPWDQTPNYRYLVIFQIPSLQSLDGIVLSMAQRDNALQFVEKNLKGQKDLTGLGVVAGGVAIAHSGVDGTRLDASDQPMVIKAGKKAKDVIDENSLDINYADFKGEVMIVQSNRKNDAYKMFAPVGTYITKFEIIVTFFQILGLLVSLIDPVYWPDIFLNLSWITFPFAIDIDFLIIVFDIEIPISYQYFKFIIFMILPALMFFMYYIRFNREKWKKIYIANWKKTKIWILAAWIVGMALSGLLGFLVGINGYQENGNSLTTTQRSLIIVLMLLYCLFILLFYLNARFFRKHQTDRYWFRYNKYKKRIALFLFTVLYMPLTRVILYNFKCDSEGETLILFPDEKCIMNGGSFMVIHGFSILFGIIYIIGIPLFFVWLIKFRVNEIIGFYQMESKIINVKQMKKESKTPQEKHIAKKESKKLKEEYKRRVKEFKCPESYLYNAHTKEFKYYKPFQMAEKFIYLILTIFYGAGNVLGLVAAIAITFFCVIALLFRPFSDFVEDLLDDIGKIVNMLCILIGTLLAYSAAGLSQANTGPILVILNVFFLLAVLFAFVINPFRKRRAKMKAKRYLKQQDQDQDIELDDLNSKKKQQVINDDDFIDDDDFNDLMDLDDNFKNNPLNDDQNGNKGNIEFQDPFSNKSKHRNEGYSFAERHFDDLNFEGVDLEELENLSDLTDSSSEDDDDEDDGEEQIALNSEDDDEDDIILENVKDIDDEETKIMIPKGVKENLSYTTLKKNFGLQTIRNIKVGDDLKFHKNNKRKKSRKKSKKKNKKLILNSSSDIQPEEDELKKKKKKH</sequence>
<keyword evidence="2" id="KW-0677">Repeat</keyword>
<reference evidence="5" key="1">
    <citation type="submission" date="2022-08" db="EMBL/GenBank/DDBJ databases">
        <title>Novel sulfate-reducing endosymbionts in the free-living metamonad Anaeramoeba.</title>
        <authorList>
            <person name="Jerlstrom-Hultqvist J."/>
            <person name="Cepicka I."/>
            <person name="Gallot-Lavallee L."/>
            <person name="Salas-Leiva D."/>
            <person name="Curtis B.A."/>
            <person name="Zahonova K."/>
            <person name="Pipaliya S."/>
            <person name="Dacks J."/>
            <person name="Roger A.J."/>
        </authorList>
    </citation>
    <scope>NUCLEOTIDE SEQUENCE</scope>
    <source>
        <strain evidence="5">Schooner1</strain>
    </source>
</reference>
<dbReference type="InterPro" id="IPR001611">
    <property type="entry name" value="Leu-rich_rpt"/>
</dbReference>
<keyword evidence="4" id="KW-0812">Transmembrane</keyword>
<dbReference type="InterPro" id="IPR050836">
    <property type="entry name" value="SDS22/Internalin_LRR"/>
</dbReference>
<dbReference type="SMART" id="SM00369">
    <property type="entry name" value="LRR_TYP"/>
    <property type="match status" value="11"/>
</dbReference>
<feature type="compositionally biased region" description="Low complexity" evidence="3">
    <location>
        <begin position="559"/>
        <end position="576"/>
    </location>
</feature>
<feature type="region of interest" description="Disordered" evidence="3">
    <location>
        <begin position="2095"/>
        <end position="2137"/>
    </location>
</feature>
<feature type="transmembrane region" description="Helical" evidence="4">
    <location>
        <begin position="1699"/>
        <end position="1720"/>
    </location>
</feature>
<keyword evidence="4" id="KW-0472">Membrane</keyword>
<evidence type="ECO:0000256" key="4">
    <source>
        <dbReference type="SAM" id="Phobius"/>
    </source>
</evidence>
<feature type="compositionally biased region" description="Basic residues" evidence="3">
    <location>
        <begin position="2096"/>
        <end position="2114"/>
    </location>
</feature>
<feature type="transmembrane region" description="Helical" evidence="4">
    <location>
        <begin position="1529"/>
        <end position="1550"/>
    </location>
</feature>
<comment type="caution">
    <text evidence="5">The sequence shown here is derived from an EMBL/GenBank/DDBJ whole genome shotgun (WGS) entry which is preliminary data.</text>
</comment>
<dbReference type="PANTHER" id="PTHR46652:SF3">
    <property type="entry name" value="LEUCINE-RICH REPEAT-CONTAINING PROTEIN 9"/>
    <property type="match status" value="1"/>
</dbReference>
<accession>A0ABQ8Y1B1</accession>
<dbReference type="PROSITE" id="PS51450">
    <property type="entry name" value="LRR"/>
    <property type="match status" value="8"/>
</dbReference>
<dbReference type="PANTHER" id="PTHR46652">
    <property type="entry name" value="LEUCINE-RICH REPEAT AND IQ DOMAIN-CONTAINING PROTEIN 1-RELATED"/>
    <property type="match status" value="1"/>
</dbReference>
<proteinExistence type="predicted"/>
<feature type="transmembrane region" description="Helical" evidence="4">
    <location>
        <begin position="1503"/>
        <end position="1523"/>
    </location>
</feature>
<evidence type="ECO:0000313" key="5">
    <source>
        <dbReference type="EMBL" id="KAJ6238647.1"/>
    </source>
</evidence>
<feature type="region of interest" description="Disordered" evidence="3">
    <location>
        <begin position="559"/>
        <end position="581"/>
    </location>
</feature>
<dbReference type="EMBL" id="JAOAOG010000232">
    <property type="protein sequence ID" value="KAJ6238647.1"/>
    <property type="molecule type" value="Genomic_DNA"/>
</dbReference>
<feature type="transmembrane region" description="Helical" evidence="4">
    <location>
        <begin position="1570"/>
        <end position="1589"/>
    </location>
</feature>
<protein>
    <submittedName>
        <fullName evidence="5">Protein phosphatase 1 regulatory subunit sds22-related</fullName>
    </submittedName>
</protein>
<dbReference type="SUPFAM" id="SSF52058">
    <property type="entry name" value="L domain-like"/>
    <property type="match status" value="2"/>
</dbReference>
<keyword evidence="1" id="KW-0433">Leucine-rich repeat</keyword>
<feature type="compositionally biased region" description="Basic and acidic residues" evidence="3">
    <location>
        <begin position="31"/>
        <end position="43"/>
    </location>
</feature>
<evidence type="ECO:0000256" key="1">
    <source>
        <dbReference type="ARBA" id="ARBA00022614"/>
    </source>
</evidence>
<feature type="region of interest" description="Disordered" evidence="3">
    <location>
        <begin position="2010"/>
        <end position="2042"/>
    </location>
</feature>
<feature type="region of interest" description="Disordered" evidence="3">
    <location>
        <begin position="1956"/>
        <end position="1985"/>
    </location>
</feature>
<feature type="compositionally biased region" description="Acidic residues" evidence="3">
    <location>
        <begin position="2019"/>
        <end position="2042"/>
    </location>
</feature>
<dbReference type="SMART" id="SM00368">
    <property type="entry name" value="LRR_RI"/>
    <property type="match status" value="5"/>
</dbReference>
<feature type="compositionally biased region" description="Polar residues" evidence="3">
    <location>
        <begin position="1957"/>
        <end position="1969"/>
    </location>
</feature>
<feature type="transmembrane region" description="Helical" evidence="4">
    <location>
        <begin position="1801"/>
        <end position="1834"/>
    </location>
</feature>